<protein>
    <submittedName>
        <fullName evidence="2">OsmC family protein</fullName>
    </submittedName>
</protein>
<proteinExistence type="predicted"/>
<dbReference type="Gene3D" id="3.30.300.20">
    <property type="match status" value="1"/>
</dbReference>
<organism evidence="2 3">
    <name type="scientific">Nonomuraea cypriaca</name>
    <dbReference type="NCBI Taxonomy" id="1187855"/>
    <lineage>
        <taxon>Bacteria</taxon>
        <taxon>Bacillati</taxon>
        <taxon>Actinomycetota</taxon>
        <taxon>Actinomycetes</taxon>
        <taxon>Streptosporangiales</taxon>
        <taxon>Streptosporangiaceae</taxon>
        <taxon>Nonomuraea</taxon>
    </lineage>
</organism>
<dbReference type="PANTHER" id="PTHR42830">
    <property type="entry name" value="OSMOTICALLY INDUCIBLE FAMILY PROTEIN"/>
    <property type="match status" value="1"/>
</dbReference>
<dbReference type="InterPro" id="IPR003718">
    <property type="entry name" value="OsmC/Ohr_fam"/>
</dbReference>
<keyword evidence="3" id="KW-1185">Reference proteome</keyword>
<comment type="caution">
    <text evidence="2">The sequence shown here is derived from an EMBL/GenBank/DDBJ whole genome shotgun (WGS) entry which is preliminary data.</text>
</comment>
<evidence type="ECO:0000313" key="2">
    <source>
        <dbReference type="EMBL" id="MBF8189847.1"/>
    </source>
</evidence>
<feature type="region of interest" description="Disordered" evidence="1">
    <location>
        <begin position="29"/>
        <end position="50"/>
    </location>
</feature>
<evidence type="ECO:0000256" key="1">
    <source>
        <dbReference type="SAM" id="MobiDB-lite"/>
    </source>
</evidence>
<dbReference type="InterPro" id="IPR015946">
    <property type="entry name" value="KH_dom-like_a/b"/>
</dbReference>
<accession>A0A931F1Q3</accession>
<gene>
    <name evidence="2" type="ORF">ITP53_29810</name>
</gene>
<dbReference type="SUPFAM" id="SSF82784">
    <property type="entry name" value="OsmC-like"/>
    <property type="match status" value="1"/>
</dbReference>
<dbReference type="InterPro" id="IPR052707">
    <property type="entry name" value="OsmC_Ohr_Peroxiredoxin"/>
</dbReference>
<evidence type="ECO:0000313" key="3">
    <source>
        <dbReference type="Proteomes" id="UP000605361"/>
    </source>
</evidence>
<dbReference type="Pfam" id="PF02566">
    <property type="entry name" value="OsmC"/>
    <property type="match status" value="1"/>
</dbReference>
<dbReference type="EMBL" id="JADOGI010000103">
    <property type="protein sequence ID" value="MBF8189847.1"/>
    <property type="molecule type" value="Genomic_DNA"/>
</dbReference>
<dbReference type="Proteomes" id="UP000605361">
    <property type="component" value="Unassembled WGS sequence"/>
</dbReference>
<dbReference type="InterPro" id="IPR036102">
    <property type="entry name" value="OsmC/Ohrsf"/>
</dbReference>
<dbReference type="AlphaFoldDB" id="A0A931F1Q3"/>
<dbReference type="PANTHER" id="PTHR42830:SF2">
    <property type="entry name" value="OSMC_OHR FAMILY PROTEIN"/>
    <property type="match status" value="1"/>
</dbReference>
<reference evidence="2" key="1">
    <citation type="submission" date="2020-11" db="EMBL/GenBank/DDBJ databases">
        <title>Whole-genome analyses of Nonomuraea sp. K274.</title>
        <authorList>
            <person name="Veyisoglu A."/>
        </authorList>
    </citation>
    <scope>NUCLEOTIDE SEQUENCE</scope>
    <source>
        <strain evidence="2">K274</strain>
    </source>
</reference>
<sequence length="159" mass="17045">MARQHTYPVVVTWTGDKGTGTSGYRDYGRDHDLSADGPPPIAGSSDPAFRGDPSRWNPEQLVVGALSQCHMLSYLHKCAMAGVVVTAYADHATGTMTETRDGGHFTEVILRPTVTVRSPEMAEAALKLHADAHDACFVATSVNFPVRHEPTVQVAGQDA</sequence>
<name>A0A931F1Q3_9ACTN</name>
<dbReference type="RefSeq" id="WP_195898778.1">
    <property type="nucleotide sequence ID" value="NZ_JADOGI010000103.1"/>
</dbReference>